<sequence>MAWVGTDMETSPALFDEKLSPNDIAEIEAAVKHFQGLGLARGHASSGTFPLLKELASRLRAITDHVYNGRGFHRIRGLDTSRYTEQERVIAYAGITSCVADERARNIDIDVSDILSMFIQSTPLSGGEQYIASISSVYNYLVQKEPEVLKALADDWYWERSYRPEGNKEITKAFTRPPLAFGDDCLQINFAATFVGGNPAYNLPDDAPPLASR</sequence>
<evidence type="ECO:0000313" key="3">
    <source>
        <dbReference type="Proteomes" id="UP001498476"/>
    </source>
</evidence>
<evidence type="ECO:0000256" key="1">
    <source>
        <dbReference type="ARBA" id="ARBA00023002"/>
    </source>
</evidence>
<dbReference type="SUPFAM" id="SSF51197">
    <property type="entry name" value="Clavaminate synthase-like"/>
    <property type="match status" value="1"/>
</dbReference>
<proteinExistence type="predicted"/>
<accession>A0ABR1GIG3</accession>
<keyword evidence="3" id="KW-1185">Reference proteome</keyword>
<dbReference type="Proteomes" id="UP001498476">
    <property type="component" value="Unassembled WGS sequence"/>
</dbReference>
<gene>
    <name evidence="2" type="ORF">QQX98_012554</name>
</gene>
<comment type="caution">
    <text evidence="2">The sequence shown here is derived from an EMBL/GenBank/DDBJ whole genome shotgun (WGS) entry which is preliminary data.</text>
</comment>
<keyword evidence="1" id="KW-0560">Oxidoreductase</keyword>
<organism evidence="2 3">
    <name type="scientific">Neonectria punicea</name>
    <dbReference type="NCBI Taxonomy" id="979145"/>
    <lineage>
        <taxon>Eukaryota</taxon>
        <taxon>Fungi</taxon>
        <taxon>Dikarya</taxon>
        <taxon>Ascomycota</taxon>
        <taxon>Pezizomycotina</taxon>
        <taxon>Sordariomycetes</taxon>
        <taxon>Hypocreomycetidae</taxon>
        <taxon>Hypocreales</taxon>
        <taxon>Nectriaceae</taxon>
        <taxon>Neonectria</taxon>
    </lineage>
</organism>
<name>A0ABR1GIG3_9HYPO</name>
<evidence type="ECO:0000313" key="2">
    <source>
        <dbReference type="EMBL" id="KAK7398068.1"/>
    </source>
</evidence>
<dbReference type="Gene3D" id="3.60.130.10">
    <property type="entry name" value="Clavaminate synthase-like"/>
    <property type="match status" value="1"/>
</dbReference>
<dbReference type="InterPro" id="IPR042098">
    <property type="entry name" value="TauD-like_sf"/>
</dbReference>
<protein>
    <submittedName>
        <fullName evidence="2">Uncharacterized protein</fullName>
    </submittedName>
</protein>
<dbReference type="EMBL" id="JAZAVJ010000382">
    <property type="protein sequence ID" value="KAK7398068.1"/>
    <property type="molecule type" value="Genomic_DNA"/>
</dbReference>
<reference evidence="2 3" key="1">
    <citation type="journal article" date="2025" name="Microbiol. Resour. Announc.">
        <title>Draft genome sequences for Neonectria magnoliae and Neonectria punicea, canker pathogens of Liriodendron tulipifera and Acer saccharum in West Virginia.</title>
        <authorList>
            <person name="Petronek H.M."/>
            <person name="Kasson M.T."/>
            <person name="Metheny A.M."/>
            <person name="Stauder C.M."/>
            <person name="Lovett B."/>
            <person name="Lynch S.C."/>
            <person name="Garnas J.R."/>
            <person name="Kasson L.R."/>
            <person name="Stajich J.E."/>
        </authorList>
    </citation>
    <scope>NUCLEOTIDE SEQUENCE [LARGE SCALE GENOMIC DNA]</scope>
    <source>
        <strain evidence="2 3">NRRL 64653</strain>
    </source>
</reference>